<evidence type="ECO:0000259" key="1">
    <source>
        <dbReference type="Pfam" id="PF04073"/>
    </source>
</evidence>
<dbReference type="Gene3D" id="3.90.960.10">
    <property type="entry name" value="YbaK/aminoacyl-tRNA synthetase-associated domain"/>
    <property type="match status" value="1"/>
</dbReference>
<dbReference type="PANTHER" id="PTHR30411:SF1">
    <property type="entry name" value="CYTOPLASMIC PROTEIN"/>
    <property type="match status" value="1"/>
</dbReference>
<dbReference type="Proteomes" id="UP001596306">
    <property type="component" value="Unassembled WGS sequence"/>
</dbReference>
<reference evidence="3" key="1">
    <citation type="journal article" date="2019" name="Int. J. Syst. Evol. Microbiol.">
        <title>The Global Catalogue of Microorganisms (GCM) 10K type strain sequencing project: providing services to taxonomists for standard genome sequencing and annotation.</title>
        <authorList>
            <consortium name="The Broad Institute Genomics Platform"/>
            <consortium name="The Broad Institute Genome Sequencing Center for Infectious Disease"/>
            <person name="Wu L."/>
            <person name="Ma J."/>
        </authorList>
    </citation>
    <scope>NUCLEOTIDE SEQUENCE [LARGE SCALE GENOMIC DNA]</scope>
    <source>
        <strain evidence="3">CCUG 43304</strain>
    </source>
</reference>
<dbReference type="CDD" id="cd04333">
    <property type="entry name" value="ProX_deacylase"/>
    <property type="match status" value="1"/>
</dbReference>
<dbReference type="InterPro" id="IPR036754">
    <property type="entry name" value="YbaK/aa-tRNA-synt-asso_dom_sf"/>
</dbReference>
<dbReference type="PANTHER" id="PTHR30411">
    <property type="entry name" value="CYTOPLASMIC PROTEIN"/>
    <property type="match status" value="1"/>
</dbReference>
<dbReference type="InterPro" id="IPR007214">
    <property type="entry name" value="YbaK/aa-tRNA-synth-assoc-dom"/>
</dbReference>
<accession>A0ABW1VK36</accession>
<dbReference type="EMBL" id="JBHSTP010000003">
    <property type="protein sequence ID" value="MFC6356995.1"/>
    <property type="molecule type" value="Genomic_DNA"/>
</dbReference>
<dbReference type="SUPFAM" id="SSF55826">
    <property type="entry name" value="YbaK/ProRS associated domain"/>
    <property type="match status" value="1"/>
</dbReference>
<dbReference type="RefSeq" id="WP_386732289.1">
    <property type="nucleotide sequence ID" value="NZ_JBHSTP010000003.1"/>
</dbReference>
<dbReference type="Pfam" id="PF04073">
    <property type="entry name" value="tRNA_edit"/>
    <property type="match status" value="1"/>
</dbReference>
<protein>
    <submittedName>
        <fullName evidence="2">YbaK/EbsC family protein</fullName>
    </submittedName>
</protein>
<evidence type="ECO:0000313" key="3">
    <source>
        <dbReference type="Proteomes" id="UP001596306"/>
    </source>
</evidence>
<proteinExistence type="predicted"/>
<comment type="caution">
    <text evidence="2">The sequence shown here is derived from an EMBL/GenBank/DDBJ whole genome shotgun (WGS) entry which is preliminary data.</text>
</comment>
<keyword evidence="3" id="KW-1185">Reference proteome</keyword>
<feature type="domain" description="YbaK/aminoacyl-tRNA synthetase-associated" evidence="1">
    <location>
        <begin position="32"/>
        <end position="147"/>
    </location>
</feature>
<evidence type="ECO:0000313" key="2">
    <source>
        <dbReference type="EMBL" id="MFC6356995.1"/>
    </source>
</evidence>
<sequence>MVNTDHPAVDRVRVALAGHGLEPEIRWFDTAATTAQAAAEALGIEVGAIANSLVFTLDGEPLLVLTSGAHRVDTAWLGERLGGTVARASKEIVKNATGQVIGGVAPLGHPAPVRTLVDIALADYDVVWAAAGHAHSVFPTSFDELVRITGGVPTTVEPGGSASAVHSD</sequence>
<organism evidence="2 3">
    <name type="scientific">Luethyella okanaganae</name>
    <dbReference type="NCBI Taxonomy" id="69372"/>
    <lineage>
        <taxon>Bacteria</taxon>
        <taxon>Bacillati</taxon>
        <taxon>Actinomycetota</taxon>
        <taxon>Actinomycetes</taxon>
        <taxon>Micrococcales</taxon>
        <taxon>Microbacteriaceae</taxon>
        <taxon>Luethyella</taxon>
    </lineage>
</organism>
<name>A0ABW1VK36_9MICO</name>
<gene>
    <name evidence="2" type="ORF">ACFQB0_12845</name>
</gene>